<feature type="coiled-coil region" evidence="4">
    <location>
        <begin position="446"/>
        <end position="707"/>
    </location>
</feature>
<name>A0ABN8I4K5_9NEOP</name>
<gene>
    <name evidence="7" type="ORF">IPOD504_LOCUS5629</name>
</gene>
<dbReference type="Gene3D" id="1.10.418.10">
    <property type="entry name" value="Calponin-like domain"/>
    <property type="match status" value="1"/>
</dbReference>
<feature type="region of interest" description="Disordered" evidence="5">
    <location>
        <begin position="412"/>
        <end position="436"/>
    </location>
</feature>
<dbReference type="EMBL" id="OW152829">
    <property type="protein sequence ID" value="CAH2047100.1"/>
    <property type="molecule type" value="Genomic_DNA"/>
</dbReference>
<dbReference type="InterPro" id="IPR036872">
    <property type="entry name" value="CH_dom_sf"/>
</dbReference>
<dbReference type="Pfam" id="PF19047">
    <property type="entry name" value="HOOK_N"/>
    <property type="match status" value="1"/>
</dbReference>
<feature type="compositionally biased region" description="Polar residues" evidence="5">
    <location>
        <begin position="781"/>
        <end position="791"/>
    </location>
</feature>
<dbReference type="InterPro" id="IPR043936">
    <property type="entry name" value="HOOK_N"/>
</dbReference>
<feature type="compositionally biased region" description="Polar residues" evidence="5">
    <location>
        <begin position="220"/>
        <end position="231"/>
    </location>
</feature>
<dbReference type="CDD" id="cd22223">
    <property type="entry name" value="HkD_HkRP"/>
    <property type="match status" value="1"/>
</dbReference>
<evidence type="ECO:0000256" key="2">
    <source>
        <dbReference type="ARBA" id="ARBA00022490"/>
    </source>
</evidence>
<feature type="region of interest" description="Disordered" evidence="5">
    <location>
        <begin position="941"/>
        <end position="990"/>
    </location>
</feature>
<organism evidence="7 8">
    <name type="scientific">Iphiclides podalirius</name>
    <name type="common">scarce swallowtail</name>
    <dbReference type="NCBI Taxonomy" id="110791"/>
    <lineage>
        <taxon>Eukaryota</taxon>
        <taxon>Metazoa</taxon>
        <taxon>Ecdysozoa</taxon>
        <taxon>Arthropoda</taxon>
        <taxon>Hexapoda</taxon>
        <taxon>Insecta</taxon>
        <taxon>Pterygota</taxon>
        <taxon>Neoptera</taxon>
        <taxon>Endopterygota</taxon>
        <taxon>Lepidoptera</taxon>
        <taxon>Glossata</taxon>
        <taxon>Ditrysia</taxon>
        <taxon>Papilionoidea</taxon>
        <taxon>Papilionidae</taxon>
        <taxon>Papilioninae</taxon>
        <taxon>Iphiclides</taxon>
    </lineage>
</organism>
<dbReference type="PANTHER" id="PTHR18947">
    <property type="entry name" value="HOOK PROTEINS"/>
    <property type="match status" value="1"/>
</dbReference>
<feature type="compositionally biased region" description="Basic and acidic residues" evidence="5">
    <location>
        <begin position="974"/>
        <end position="989"/>
    </location>
</feature>
<evidence type="ECO:0000259" key="6">
    <source>
        <dbReference type="Pfam" id="PF19047"/>
    </source>
</evidence>
<evidence type="ECO:0000256" key="1">
    <source>
        <dbReference type="ARBA" id="ARBA00004496"/>
    </source>
</evidence>
<feature type="domain" description="HOOK N-terminal" evidence="6">
    <location>
        <begin position="16"/>
        <end position="157"/>
    </location>
</feature>
<feature type="compositionally biased region" description="Basic and acidic residues" evidence="5">
    <location>
        <begin position="792"/>
        <end position="803"/>
    </location>
</feature>
<keyword evidence="2" id="KW-0963">Cytoplasm</keyword>
<comment type="subcellular location">
    <subcellularLocation>
        <location evidence="1">Cytoplasm</location>
    </subcellularLocation>
</comment>
<feature type="region of interest" description="Disordered" evidence="5">
    <location>
        <begin position="861"/>
        <end position="894"/>
    </location>
</feature>
<dbReference type="Proteomes" id="UP000837857">
    <property type="component" value="Chromosome 17"/>
</dbReference>
<accession>A0ABN8I4K5</accession>
<keyword evidence="3 4" id="KW-0175">Coiled coil</keyword>
<sequence length="1000" mass="114570">MAASGAEIEDFLNGPLVSWLKSCLSNPETVKDYASLFNGDILHQLYLQIDPEPSYHITKLAGLEDQALILGRVKNFDAIVKNVKSLYDEELGMTLLVVPECICLGKAPESRDGLENMKLLLLLLLGAAVQCPNKEIFITRIKELDVDLQHNIVECIKQVTDMQTVVLTPDAIDLFQSPTMFNHMRRLAKERDHYLQNWATLVLNEGLCESENENKSSKNPSTQNINQSNGESQHLAVELADWKARLRKQRQELEEKSEQLAECREELEHTKLVLAKLRSDSQEWFNEARKAAGYRDEVDALREKAERCERLEQEIQRYRDRLADAEYYKTRVAELREDNKALMDSRDLLEEQLQRARKRAEQCLTLEAAMIKLKREANDIALERDADQQRIQELIEENNHLQYIARSMLSESNNSNLDTDNECESTIESGENSLSEQLTSNAQARALKLELENKRLLSTIDNLREQSILEGSDKVLELEKEKKRLTLKCEQLQENCNRLMQQNSELEEVFKNALEENRKLQDSLDNKKAFIDRQSIDRESEKNKLQDFEKHLESLTKDKQRIQMLCDSIQRRADDLEKSLDARTKELNAVKPEADKAMSLIIQTEELKTKLTYSEKEAHNLQREVNKLREAVEEKDVLIDKITTDLELKNKEIERLSRELDYHELLAHSLKDKQHYHEEEKMFADKVNALSRQKEKLEEKIMEHYKKLDNCTPKRRGFGASFVKRVRKAGTDLINKVPSRNHKRMEDENRSKSQLTLAGSESGESDPGSQDYDKALKNCDQEQGSSNQNTESPRHSSDLSYSRRYEDTFKKPDTMEGSMTGLDSSRLTASEGNFTRRLSSASVHSGGGDDALIRASFRRRPHKAVAPTHRNSYQGLDGDTSLPTASTPSPVFGTAGTRRTVYLADDNPEVNLNAKPQSTPVKENPTYLIYNRISTVIGDGACQTGHDRSATEHNQAPDLARSTTEENAQEQEDQDRRTTNRNEKSENSKESAIWYEYGCV</sequence>
<feature type="non-terminal residue" evidence="7">
    <location>
        <position position="1"/>
    </location>
</feature>
<feature type="compositionally biased region" description="Polar residues" evidence="5">
    <location>
        <begin position="426"/>
        <end position="436"/>
    </location>
</feature>
<feature type="compositionally biased region" description="Basic and acidic residues" evidence="5">
    <location>
        <begin position="771"/>
        <end position="780"/>
    </location>
</feature>
<feature type="region of interest" description="Disordered" evidence="5">
    <location>
        <begin position="733"/>
        <end position="803"/>
    </location>
</feature>
<proteinExistence type="predicted"/>
<dbReference type="PANTHER" id="PTHR18947:SF28">
    <property type="entry name" value="GIRDIN, ISOFORM A"/>
    <property type="match status" value="1"/>
</dbReference>
<protein>
    <recommendedName>
        <fullName evidence="6">HOOK N-terminal domain-containing protein</fullName>
    </recommendedName>
</protein>
<evidence type="ECO:0000256" key="3">
    <source>
        <dbReference type="ARBA" id="ARBA00023054"/>
    </source>
</evidence>
<feature type="region of interest" description="Disordered" evidence="5">
    <location>
        <begin position="211"/>
        <end position="231"/>
    </location>
</feature>
<feature type="coiled-coil region" evidence="4">
    <location>
        <begin position="236"/>
        <end position="397"/>
    </location>
</feature>
<evidence type="ECO:0000313" key="7">
    <source>
        <dbReference type="EMBL" id="CAH2047100.1"/>
    </source>
</evidence>
<evidence type="ECO:0000256" key="5">
    <source>
        <dbReference type="SAM" id="MobiDB-lite"/>
    </source>
</evidence>
<reference evidence="7" key="1">
    <citation type="submission" date="2022-03" db="EMBL/GenBank/DDBJ databases">
        <authorList>
            <person name="Martin H S."/>
        </authorList>
    </citation>
    <scope>NUCLEOTIDE SEQUENCE</scope>
</reference>
<evidence type="ECO:0000256" key="4">
    <source>
        <dbReference type="SAM" id="Coils"/>
    </source>
</evidence>
<dbReference type="SUPFAM" id="SSF116907">
    <property type="entry name" value="Hook domain"/>
    <property type="match status" value="1"/>
</dbReference>
<keyword evidence="8" id="KW-1185">Reference proteome</keyword>
<evidence type="ECO:0000313" key="8">
    <source>
        <dbReference type="Proteomes" id="UP000837857"/>
    </source>
</evidence>